<dbReference type="InterPro" id="IPR024442">
    <property type="entry name" value="Transposase_Zn_ribbon"/>
</dbReference>
<evidence type="ECO:0000313" key="7">
    <source>
        <dbReference type="EMBL" id="QWG08650.1"/>
    </source>
</evidence>
<gene>
    <name evidence="7" type="ORF">KM029_06850</name>
</gene>
<feature type="transmembrane region" description="Helical" evidence="2">
    <location>
        <begin position="341"/>
        <end position="364"/>
    </location>
</feature>
<feature type="signal peptide" evidence="3">
    <location>
        <begin position="1"/>
        <end position="22"/>
    </location>
</feature>
<dbReference type="EMBL" id="CP076128">
    <property type="protein sequence ID" value="QWG08650.1"/>
    <property type="molecule type" value="Genomic_DNA"/>
</dbReference>
<keyword evidence="8" id="KW-1185">Reference proteome</keyword>
<dbReference type="Pfam" id="PF07695">
    <property type="entry name" value="7TMR-DISM_7TM"/>
    <property type="match status" value="1"/>
</dbReference>
<evidence type="ECO:0000259" key="4">
    <source>
        <dbReference type="Pfam" id="PF07695"/>
    </source>
</evidence>
<dbReference type="Proteomes" id="UP000682802">
    <property type="component" value="Chromosome 1"/>
</dbReference>
<feature type="transmembrane region" description="Helical" evidence="2">
    <location>
        <begin position="257"/>
        <end position="277"/>
    </location>
</feature>
<proteinExistence type="predicted"/>
<keyword evidence="3" id="KW-0732">Signal</keyword>
<dbReference type="InterPro" id="IPR011622">
    <property type="entry name" value="7TMR_DISM_rcpt_extracell_dom2"/>
</dbReference>
<keyword evidence="1" id="KW-0175">Coiled coil</keyword>
<dbReference type="Pfam" id="PF12760">
    <property type="entry name" value="Zn_ribbon_IS1595"/>
    <property type="match status" value="1"/>
</dbReference>
<dbReference type="Pfam" id="PF07696">
    <property type="entry name" value="7TMR-DISMED2"/>
    <property type="match status" value="1"/>
</dbReference>
<evidence type="ECO:0000256" key="1">
    <source>
        <dbReference type="SAM" id="Coils"/>
    </source>
</evidence>
<dbReference type="RefSeq" id="WP_144072564.1">
    <property type="nucleotide sequence ID" value="NZ_CP076128.1"/>
</dbReference>
<feature type="chain" id="PRO_5047349198" evidence="3">
    <location>
        <begin position="23"/>
        <end position="628"/>
    </location>
</feature>
<dbReference type="Gene3D" id="2.60.40.2380">
    <property type="match status" value="1"/>
</dbReference>
<reference evidence="7 8" key="1">
    <citation type="submission" date="2021-05" db="EMBL/GenBank/DDBJ databases">
        <title>Comparative genomic studies on the polysaccharide-degrading batcterial strains of the Flammeovirga genus.</title>
        <authorList>
            <person name="Zewei F."/>
            <person name="Zheng Z."/>
            <person name="Yu L."/>
            <person name="Ruyue G."/>
            <person name="Yanhong M."/>
            <person name="Yuanyuan C."/>
            <person name="Jingyan G."/>
            <person name="Wenjun H."/>
        </authorList>
    </citation>
    <scope>NUCLEOTIDE SEQUENCE [LARGE SCALE GENOMIC DNA]</scope>
    <source>
        <strain evidence="7 8">YS10</strain>
    </source>
</reference>
<feature type="transmembrane region" description="Helical" evidence="2">
    <location>
        <begin position="284"/>
        <end position="304"/>
    </location>
</feature>
<feature type="domain" description="Transposase zinc-ribbon" evidence="6">
    <location>
        <begin position="499"/>
        <end position="543"/>
    </location>
</feature>
<feature type="domain" description="7TM-DISM receptor extracellular" evidence="5">
    <location>
        <begin position="45"/>
        <end position="174"/>
    </location>
</feature>
<sequence>MKLSFIKLSIVFICVLSTVLKAENTNNIVEIPMLQQKVFIPSSSILVLKDPSNTMTLKQVIADSLKFESMSKDMIFLSDEAEFFWVKVQLTGNALSKDRWLFEIPDSHLGSVTAFMSVDGRPTVYLEAAGYDHKFSKRKYQHKNIIFPIDNINVNNGEVVTIYLKYESKFRNVLFYKLSKVNTFLSYSNTEYLLLGLYYGILICLILSSILLYFSIGEKTLIYLVGFLLTSILVGLTEDNLGSQYLFVNYPELNYLLMKYASTLSMLSIVLLSTHFLKMRDKYFNAYMSIWAITIVNALYFLIFKGINESIWSLPTFLIPFIAIFIYLLKDIRREETKITYFLIGYVVIISGLTLQVLRVYGIFISDNIIIVYAFNLGLLLTGLFMTLSQFEKFKVLKEEKEKVQHQLIEDLKVREKVIEDKVIERTNEIAKQKEVIDIKNKELEWVNDELNKQRLQIQSLNKKLTVENEQLIEDVGHLETARVLMQEVTFEEFEKMFPSDEMCYNYLEEIKWKEGFTCKKCGGTDYAKGTGVNSRRCKKCNYNESVTSGTLFHRLHFPIQKAFYMVFIVFSKDGDISSTKLSEILEMRQNTCWKFSKKIKESMELKKEALGSEDLLKQKGWEELILN</sequence>
<feature type="transmembrane region" description="Helical" evidence="2">
    <location>
        <begin position="310"/>
        <end position="329"/>
    </location>
</feature>
<feature type="transmembrane region" description="Helical" evidence="2">
    <location>
        <begin position="192"/>
        <end position="214"/>
    </location>
</feature>
<dbReference type="InterPro" id="IPR011623">
    <property type="entry name" value="7TMR_DISM_rcpt_extracell_dom1"/>
</dbReference>
<feature type="transmembrane region" description="Helical" evidence="2">
    <location>
        <begin position="221"/>
        <end position="237"/>
    </location>
</feature>
<feature type="coiled-coil region" evidence="1">
    <location>
        <begin position="444"/>
        <end position="471"/>
    </location>
</feature>
<evidence type="ECO:0000259" key="6">
    <source>
        <dbReference type="Pfam" id="PF12760"/>
    </source>
</evidence>
<evidence type="ECO:0000259" key="5">
    <source>
        <dbReference type="Pfam" id="PF07696"/>
    </source>
</evidence>
<keyword evidence="2" id="KW-0472">Membrane</keyword>
<keyword evidence="2" id="KW-0812">Transmembrane</keyword>
<evidence type="ECO:0000256" key="3">
    <source>
        <dbReference type="SAM" id="SignalP"/>
    </source>
</evidence>
<feature type="domain" description="7TM-DISM receptor extracellular" evidence="4">
    <location>
        <begin position="191"/>
        <end position="388"/>
    </location>
</feature>
<feature type="transmembrane region" description="Helical" evidence="2">
    <location>
        <begin position="370"/>
        <end position="388"/>
    </location>
</feature>
<protein>
    <submittedName>
        <fullName evidence="7">Transposase</fullName>
    </submittedName>
</protein>
<organism evidence="7 8">
    <name type="scientific">Flammeovirga kamogawensis</name>
    <dbReference type="NCBI Taxonomy" id="373891"/>
    <lineage>
        <taxon>Bacteria</taxon>
        <taxon>Pseudomonadati</taxon>
        <taxon>Bacteroidota</taxon>
        <taxon>Cytophagia</taxon>
        <taxon>Cytophagales</taxon>
        <taxon>Flammeovirgaceae</taxon>
        <taxon>Flammeovirga</taxon>
    </lineage>
</organism>
<evidence type="ECO:0000256" key="2">
    <source>
        <dbReference type="SAM" id="Phobius"/>
    </source>
</evidence>
<evidence type="ECO:0000313" key="8">
    <source>
        <dbReference type="Proteomes" id="UP000682802"/>
    </source>
</evidence>
<keyword evidence="2" id="KW-1133">Transmembrane helix</keyword>
<name>A0ABX8GYF6_9BACT</name>
<accession>A0ABX8GYF6</accession>